<evidence type="ECO:0000313" key="3">
    <source>
        <dbReference type="Proteomes" id="UP000036168"/>
    </source>
</evidence>
<organism evidence="1 3">
    <name type="scientific">Bacillus glycinifermentans</name>
    <dbReference type="NCBI Taxonomy" id="1664069"/>
    <lineage>
        <taxon>Bacteria</taxon>
        <taxon>Bacillati</taxon>
        <taxon>Bacillota</taxon>
        <taxon>Bacilli</taxon>
        <taxon>Bacillales</taxon>
        <taxon>Bacillaceae</taxon>
        <taxon>Bacillus</taxon>
    </lineage>
</organism>
<accession>A0A0J6E318</accession>
<sequence length="103" mass="11284">MANPINAALNAVEYIRSKYGSTSGSTSVSTKPYTGYVTPITFTTAKRENYVKVKLPGYSTEEEREATKSVISGLMNDGANEFIFAVNDDGGLEVRYKRKETEG</sequence>
<dbReference type="RefSeq" id="WP_048356125.1">
    <property type="nucleotide sequence ID" value="NZ_CP023481.1"/>
</dbReference>
<name>A0A0J6DVL6_9BACI</name>
<proteinExistence type="predicted"/>
<evidence type="ECO:0000313" key="2">
    <source>
        <dbReference type="EMBL" id="MEC0486715.1"/>
    </source>
</evidence>
<gene>
    <name evidence="1" type="ORF">AB447_224115</name>
    <name evidence="2" type="ORF">P8828_18200</name>
</gene>
<comment type="caution">
    <text evidence="1">The sequence shown here is derived from an EMBL/GenBank/DDBJ whole genome shotgun (WGS) entry which is preliminary data.</text>
</comment>
<reference evidence="1" key="2">
    <citation type="submission" date="2015-10" db="EMBL/GenBank/DDBJ databases">
        <authorList>
            <person name="Gilbert D.G."/>
        </authorList>
    </citation>
    <scope>NUCLEOTIDE SEQUENCE</scope>
    <source>
        <strain evidence="1">GO-13</strain>
    </source>
</reference>
<dbReference type="Proteomes" id="UP000036168">
    <property type="component" value="Unassembled WGS sequence"/>
</dbReference>
<dbReference type="Proteomes" id="UP001341297">
    <property type="component" value="Unassembled WGS sequence"/>
</dbReference>
<reference evidence="2 4" key="3">
    <citation type="submission" date="2023-03" db="EMBL/GenBank/DDBJ databases">
        <title>Agriculturally important microbes genome sequencing.</title>
        <authorList>
            <person name="Dunlap C."/>
        </authorList>
    </citation>
    <scope>NUCLEOTIDE SEQUENCE [LARGE SCALE GENOMIC DNA]</scope>
    <source>
        <strain evidence="2 4">CBP-3203</strain>
    </source>
</reference>
<reference evidence="1 3" key="1">
    <citation type="journal article" date="2015" name="Int. J. Syst. Evol. Microbiol.">
        <title>Bacillus glycinifermentans sp. nov., isolated from fermented soybean paste.</title>
        <authorList>
            <person name="Kim S.J."/>
            <person name="Dunlap C.A."/>
            <person name="Kwon S.W."/>
            <person name="Rooney A.P."/>
        </authorList>
    </citation>
    <scope>NUCLEOTIDE SEQUENCE [LARGE SCALE GENOMIC DNA]</scope>
    <source>
        <strain evidence="1 3">GO-13</strain>
    </source>
</reference>
<evidence type="ECO:0000313" key="4">
    <source>
        <dbReference type="Proteomes" id="UP001341297"/>
    </source>
</evidence>
<dbReference type="AlphaFoldDB" id="A0A0J6DVL6"/>
<dbReference type="PATRIC" id="fig|1664069.3.peg.1312"/>
<keyword evidence="4" id="KW-1185">Reference proteome</keyword>
<protein>
    <submittedName>
        <fullName evidence="1">Uncharacterized protein</fullName>
    </submittedName>
</protein>
<accession>A0A0J6DVL6</accession>
<dbReference type="EMBL" id="LECW02000043">
    <property type="protein sequence ID" value="KRT90696.1"/>
    <property type="molecule type" value="Genomic_DNA"/>
</dbReference>
<evidence type="ECO:0000313" key="1">
    <source>
        <dbReference type="EMBL" id="KRT90696.1"/>
    </source>
</evidence>
<dbReference type="EMBL" id="JARRTL010000022">
    <property type="protein sequence ID" value="MEC0486715.1"/>
    <property type="molecule type" value="Genomic_DNA"/>
</dbReference>